<keyword evidence="2" id="KW-1185">Reference proteome</keyword>
<dbReference type="EMBL" id="NBCO01000024">
    <property type="protein sequence ID" value="ORC87122.1"/>
    <property type="molecule type" value="Genomic_DNA"/>
</dbReference>
<dbReference type="GeneID" id="39987464"/>
<reference evidence="1 2" key="1">
    <citation type="submission" date="2017-03" db="EMBL/GenBank/DDBJ databases">
        <title>An alternative strategy for trypanosome survival in the mammalian bloodstream revealed through genome and transcriptome analysis of the ubiquitous bovine parasite Trypanosoma (Megatrypanum) theileri.</title>
        <authorList>
            <person name="Kelly S."/>
            <person name="Ivens A."/>
            <person name="Mott A."/>
            <person name="O'Neill E."/>
            <person name="Emms D."/>
            <person name="Macleod O."/>
            <person name="Voorheis P."/>
            <person name="Matthews J."/>
            <person name="Matthews K."/>
            <person name="Carrington M."/>
        </authorList>
    </citation>
    <scope>NUCLEOTIDE SEQUENCE [LARGE SCALE GENOMIC DNA]</scope>
    <source>
        <strain evidence="1">Edinburgh</strain>
    </source>
</reference>
<proteinExistence type="predicted"/>
<evidence type="ECO:0000313" key="2">
    <source>
        <dbReference type="Proteomes" id="UP000192257"/>
    </source>
</evidence>
<accession>A0A1X0NQY4</accession>
<dbReference type="SUPFAM" id="SSF52047">
    <property type="entry name" value="RNI-like"/>
    <property type="match status" value="1"/>
</dbReference>
<evidence type="ECO:0000313" key="1">
    <source>
        <dbReference type="EMBL" id="ORC87122.1"/>
    </source>
</evidence>
<dbReference type="VEuPathDB" id="TriTrypDB:TM35_000242720"/>
<sequence length="621" mass="70341">METTELNPQSKSTEIYPKELTELIRPFSSDTSSHRIAKLVEPFDAEEHNLRDIYIISCQEHRVQPNKQILRQLSPVIGKEWLKKVRVLDFSLVYLGSDGCSALIPVIAFSSSLTHLIMPSVGLIGESARSLFALAQVHPSLTWIDVSGNHLDDNVGRCILNTVLENHHIHFLILHDTGISFPIIRKIEHHLESRGKGHNSEHNQFSQTLELGRFSSLENSFSTTCALSTVSTRTRRLPRFVATGLVELRHRLYQNRYCLDYVYQCFILPPSKDDDNDNDNNNNNNNNNNLEALMDFRKINDQWDTVSISTMQSGRCSWRAFFRGLRLLGIHAVSHSLTESVIFATSCGICNLETISFGKLLSFLRPHVAIKEVLSRKSSASMRTSFSCLPNVYSSSSVRTKRGEHLPSIVSKPSPTITPLRLMKCTKNTIGLVNSREYNIMNKENVSKNLDGLLKGNQSSRRVSFSCTSVDLSLGLSHSIKSLPSSTKTLEERFELDRFFTSRSVQYVVDRLFDAQNALREYFQPSDKLETTTPQLIPLDEVLRSALFFVGEDHYEIVKTFLEPWIVNIDGCIQVDTEGWLGSMYIPDSKSPNGIPFSLSEEKCMWKTVEVDALICAINQW</sequence>
<gene>
    <name evidence="1" type="ORF">TM35_000242720</name>
</gene>
<name>A0A1X0NQY4_9TRYP</name>
<dbReference type="RefSeq" id="XP_028881188.1">
    <property type="nucleotide sequence ID" value="XM_029027684.1"/>
</dbReference>
<dbReference type="OrthoDB" id="242832at2759"/>
<organism evidence="1 2">
    <name type="scientific">Trypanosoma theileri</name>
    <dbReference type="NCBI Taxonomy" id="67003"/>
    <lineage>
        <taxon>Eukaryota</taxon>
        <taxon>Discoba</taxon>
        <taxon>Euglenozoa</taxon>
        <taxon>Kinetoplastea</taxon>
        <taxon>Metakinetoplastina</taxon>
        <taxon>Trypanosomatida</taxon>
        <taxon>Trypanosomatidae</taxon>
        <taxon>Trypanosoma</taxon>
    </lineage>
</organism>
<dbReference type="InterPro" id="IPR032675">
    <property type="entry name" value="LRR_dom_sf"/>
</dbReference>
<comment type="caution">
    <text evidence="1">The sequence shown here is derived from an EMBL/GenBank/DDBJ whole genome shotgun (WGS) entry which is preliminary data.</text>
</comment>
<protein>
    <submittedName>
        <fullName evidence="1">Uncharacterized protein</fullName>
    </submittedName>
</protein>
<dbReference type="Proteomes" id="UP000192257">
    <property type="component" value="Unassembled WGS sequence"/>
</dbReference>
<dbReference type="AlphaFoldDB" id="A0A1X0NQY4"/>
<dbReference type="Gene3D" id="3.80.10.10">
    <property type="entry name" value="Ribonuclease Inhibitor"/>
    <property type="match status" value="1"/>
</dbReference>